<name>A0ABP7P2R5_9ACTN</name>
<feature type="domain" description="HTH luxR-type" evidence="2">
    <location>
        <begin position="786"/>
        <end position="853"/>
    </location>
</feature>
<dbReference type="SUPFAM" id="SSF52540">
    <property type="entry name" value="P-loop containing nucleoside triphosphate hydrolases"/>
    <property type="match status" value="1"/>
</dbReference>
<evidence type="ECO:0000256" key="1">
    <source>
        <dbReference type="SAM" id="MobiDB-lite"/>
    </source>
</evidence>
<dbReference type="SUPFAM" id="SSF46894">
    <property type="entry name" value="C-terminal effector domain of the bipartite response regulators"/>
    <property type="match status" value="1"/>
</dbReference>
<dbReference type="InterPro" id="IPR016032">
    <property type="entry name" value="Sig_transdc_resp-reg_C-effctor"/>
</dbReference>
<dbReference type="Pfam" id="PF00196">
    <property type="entry name" value="GerE"/>
    <property type="match status" value="1"/>
</dbReference>
<dbReference type="EMBL" id="BAAAZW010000005">
    <property type="protein sequence ID" value="GAA3958732.1"/>
    <property type="molecule type" value="Genomic_DNA"/>
</dbReference>
<protein>
    <submittedName>
        <fullName evidence="3">LuxR family transcriptional regulator</fullName>
    </submittedName>
</protein>
<dbReference type="Pfam" id="PF13191">
    <property type="entry name" value="AAA_16"/>
    <property type="match status" value="1"/>
</dbReference>
<organism evidence="3 4">
    <name type="scientific">Gordonia caeni</name>
    <dbReference type="NCBI Taxonomy" id="1007097"/>
    <lineage>
        <taxon>Bacteria</taxon>
        <taxon>Bacillati</taxon>
        <taxon>Actinomycetota</taxon>
        <taxon>Actinomycetes</taxon>
        <taxon>Mycobacteriales</taxon>
        <taxon>Gordoniaceae</taxon>
        <taxon>Gordonia</taxon>
    </lineage>
</organism>
<dbReference type="PRINTS" id="PR00038">
    <property type="entry name" value="HTHLUXR"/>
</dbReference>
<gene>
    <name evidence="3" type="ORF">GCM10022231_17850</name>
</gene>
<dbReference type="SMART" id="SM00382">
    <property type="entry name" value="AAA"/>
    <property type="match status" value="1"/>
</dbReference>
<dbReference type="CDD" id="cd06170">
    <property type="entry name" value="LuxR_C_like"/>
    <property type="match status" value="1"/>
</dbReference>
<keyword evidence="4" id="KW-1185">Reference proteome</keyword>
<dbReference type="RefSeq" id="WP_344782813.1">
    <property type="nucleotide sequence ID" value="NZ_BAAAZW010000005.1"/>
</dbReference>
<sequence length="853" mass="89715">MATWAYRRTAEFSAVASAWASGRPVLVTGPAGIGKTTLARQFAASLGRRPFWIIGTPAMAHTPLAAVTAAVPVAASDGAPVIVDRLRERLLSDGAIVVVEAAEHLDGASAAIVGRLFVSVAGAGIVTASGELDPSLRAALETAGAHEVQVTALDLASTTAFVEERLGGPVEISDAVRIHRVCEGNPFNVIEYVDGAMQAGDLAPASDGTWRLRPAPAVSDDLRRAGAERLFTATADQRRLLGLLSLCNPLPRSVVDRLGLAGGVGAAEGELILPFADTVVPGHALFTEIHRAEMGALERRRLVGELVDVLGEVSDGAVERLHRARLCLEYELPLDASAFAESSAAAFLLGDLQLAAGLAERAVDGGAGPSALMQLSRAESGIGHARKAKELLGEVDPDSLDEEELAGYAVTRAINHTLGDGDQAAALAVLDKFEPRIQALGLRSAFAALRALAHVNVGNQYQALLWSRRARGIAESAPLWMVVGKYVEAEALRRCGETGRPIAYSRDALESTGTGVSLAGTGARRTLVQALLADGDLSGAQDRVDELLEATLLHHVPQAIACSTAAQVAAAQGRFTSARRFCENALRALGDDDRTGLGRGTAAQLAAICAISCDVDGARRAHAVTARMTRTADGWTGTNPRLAEAFLWLAEGELTRPAARFREVAAVCLAAEQRHDALVVLHWAVRLGDVAAARELLALAATCEGRLTGLQREHAAALLASSPPRLVATAMEFERLGFVPSAVDTLARGITLHRRAGEARRATMLLERFADLRERCEGMMTAPVREVLGGAVLTTREAEILGMTAAGVTTGDIADRLAVGQQTVRSVLARARRKVEVSRHPKVHPKPGSPRSG</sequence>
<comment type="caution">
    <text evidence="3">The sequence shown here is derived from an EMBL/GenBank/DDBJ whole genome shotgun (WGS) entry which is preliminary data.</text>
</comment>
<evidence type="ECO:0000313" key="3">
    <source>
        <dbReference type="EMBL" id="GAA3958732.1"/>
    </source>
</evidence>
<dbReference type="Gene3D" id="3.40.50.300">
    <property type="entry name" value="P-loop containing nucleotide triphosphate hydrolases"/>
    <property type="match status" value="1"/>
</dbReference>
<evidence type="ECO:0000259" key="2">
    <source>
        <dbReference type="PROSITE" id="PS50043"/>
    </source>
</evidence>
<dbReference type="PROSITE" id="PS00622">
    <property type="entry name" value="HTH_LUXR_1"/>
    <property type="match status" value="1"/>
</dbReference>
<dbReference type="Proteomes" id="UP001418444">
    <property type="component" value="Unassembled WGS sequence"/>
</dbReference>
<evidence type="ECO:0000313" key="4">
    <source>
        <dbReference type="Proteomes" id="UP001418444"/>
    </source>
</evidence>
<feature type="region of interest" description="Disordered" evidence="1">
    <location>
        <begin position="832"/>
        <end position="853"/>
    </location>
</feature>
<dbReference type="PROSITE" id="PS50043">
    <property type="entry name" value="HTH_LUXR_2"/>
    <property type="match status" value="1"/>
</dbReference>
<dbReference type="Gene3D" id="1.10.10.10">
    <property type="entry name" value="Winged helix-like DNA-binding domain superfamily/Winged helix DNA-binding domain"/>
    <property type="match status" value="1"/>
</dbReference>
<accession>A0ABP7P2R5</accession>
<dbReference type="InterPro" id="IPR003593">
    <property type="entry name" value="AAA+_ATPase"/>
</dbReference>
<dbReference type="InterPro" id="IPR000792">
    <property type="entry name" value="Tscrpt_reg_LuxR_C"/>
</dbReference>
<reference evidence="4" key="1">
    <citation type="journal article" date="2019" name="Int. J. Syst. Evol. Microbiol.">
        <title>The Global Catalogue of Microorganisms (GCM) 10K type strain sequencing project: providing services to taxonomists for standard genome sequencing and annotation.</title>
        <authorList>
            <consortium name="The Broad Institute Genomics Platform"/>
            <consortium name="The Broad Institute Genome Sequencing Center for Infectious Disease"/>
            <person name="Wu L."/>
            <person name="Ma J."/>
        </authorList>
    </citation>
    <scope>NUCLEOTIDE SEQUENCE [LARGE SCALE GENOMIC DNA]</scope>
    <source>
        <strain evidence="4">JCM 16923</strain>
    </source>
</reference>
<proteinExistence type="predicted"/>
<dbReference type="SMART" id="SM00421">
    <property type="entry name" value="HTH_LUXR"/>
    <property type="match status" value="1"/>
</dbReference>
<dbReference type="InterPro" id="IPR036388">
    <property type="entry name" value="WH-like_DNA-bd_sf"/>
</dbReference>
<dbReference type="InterPro" id="IPR027417">
    <property type="entry name" value="P-loop_NTPase"/>
</dbReference>
<dbReference type="InterPro" id="IPR041664">
    <property type="entry name" value="AAA_16"/>
</dbReference>